<keyword evidence="1" id="KW-1133">Transmembrane helix</keyword>
<dbReference type="AlphaFoldDB" id="A0A1E5KU86"/>
<feature type="transmembrane region" description="Helical" evidence="1">
    <location>
        <begin position="243"/>
        <end position="264"/>
    </location>
</feature>
<keyword evidence="1" id="KW-0812">Transmembrane</keyword>
<evidence type="ECO:0000313" key="2">
    <source>
        <dbReference type="EMBL" id="OEH81318.1"/>
    </source>
</evidence>
<proteinExistence type="predicted"/>
<feature type="transmembrane region" description="Helical" evidence="1">
    <location>
        <begin position="355"/>
        <end position="380"/>
    </location>
</feature>
<feature type="transmembrane region" description="Helical" evidence="1">
    <location>
        <begin position="471"/>
        <end position="493"/>
    </location>
</feature>
<dbReference type="OrthoDB" id="138672at2"/>
<keyword evidence="1" id="KW-0472">Membrane</keyword>
<comment type="caution">
    <text evidence="2">The sequence shown here is derived from an EMBL/GenBank/DDBJ whole genome shotgun (WGS) entry which is preliminary data.</text>
</comment>
<dbReference type="Proteomes" id="UP000095256">
    <property type="component" value="Unassembled WGS sequence"/>
</dbReference>
<feature type="transmembrane region" description="Helical" evidence="1">
    <location>
        <begin position="150"/>
        <end position="177"/>
    </location>
</feature>
<protein>
    <submittedName>
        <fullName evidence="2">Uncharacterized protein</fullName>
    </submittedName>
</protein>
<feature type="transmembrane region" description="Helical" evidence="1">
    <location>
        <begin position="184"/>
        <end position="205"/>
    </location>
</feature>
<feature type="transmembrane region" description="Helical" evidence="1">
    <location>
        <begin position="32"/>
        <end position="61"/>
    </location>
</feature>
<accession>A0A1E5KU86</accession>
<feature type="transmembrane region" description="Helical" evidence="1">
    <location>
        <begin position="119"/>
        <end position="138"/>
    </location>
</feature>
<keyword evidence="3" id="KW-1185">Reference proteome</keyword>
<feature type="transmembrane region" description="Helical" evidence="1">
    <location>
        <begin position="499"/>
        <end position="517"/>
    </location>
</feature>
<dbReference type="RefSeq" id="WP_069699705.1">
    <property type="nucleotide sequence ID" value="NZ_JAGGMA010000055.1"/>
</dbReference>
<feature type="transmembrane region" description="Helical" evidence="1">
    <location>
        <begin position="429"/>
        <end position="450"/>
    </location>
</feature>
<feature type="transmembrane region" description="Helical" evidence="1">
    <location>
        <begin position="401"/>
        <end position="423"/>
    </location>
</feature>
<reference evidence="2 3" key="1">
    <citation type="submission" date="2016-09" db="EMBL/GenBank/DDBJ databases">
        <authorList>
            <person name="Capua I."/>
            <person name="De Benedictis P."/>
            <person name="Joannis T."/>
            <person name="Lombin L.H."/>
            <person name="Cattoli G."/>
        </authorList>
    </citation>
    <scope>NUCLEOTIDE SEQUENCE [LARGE SCALE GENOMIC DNA]</scope>
    <source>
        <strain evidence="2 3">LMG 25899</strain>
    </source>
</reference>
<gene>
    <name evidence="2" type="ORF">BCR26_17015</name>
</gene>
<organism evidence="2 3">
    <name type="scientific">Enterococcus rivorum</name>
    <dbReference type="NCBI Taxonomy" id="762845"/>
    <lineage>
        <taxon>Bacteria</taxon>
        <taxon>Bacillati</taxon>
        <taxon>Bacillota</taxon>
        <taxon>Bacilli</taxon>
        <taxon>Lactobacillales</taxon>
        <taxon>Enterococcaceae</taxon>
        <taxon>Enterococcus</taxon>
    </lineage>
</organism>
<sequence length="529" mass="60002">MNKLMPLLKIQMMGFFNINKIKYSGNKREKRTAIFSLIGVILLIILMETYLIGLVLGWSYLGLTESIPALLLLVNVIVCFILTFMKSNGALFGFRDYDLLISLPISSKQLIASRLIPSYLLNIFFSIFSFFFPMIIFWTRGYFSVTSLLMTILALIVLSIVPTIAAMLIGLVTAIIASRFRYTNLVTVIISMLFLLSLMLVSFSIRSIDIKQLTQLGKLVDESIQKFYPLAAWLNDGIVYKNWLSFSAFFVTSLVTGTLFIFILSKFYLTFNSRLLSNQKNKVFQWRALKKNSQLLALYKREWRLYLSSPIYVINTLFGSAMLIAFSVALLFIPLSQFEMMLSVPNLKEVIQPYLPLFPVALSFFLVIGTTTSSSISIEGKNYWQLSVLPVKLKVIYQAKLLLNLTIVLPAIIISGSCFSLIFDIGGLHLLFLFIMPLAYSLFAEALGLLMDCSYAKFDWTNVQQVVKQSFANILTSVVNFISVLLGLVVIMTFPTNPLVILSIWLLLLLVSAHLLYRKIINKNPFLFE</sequence>
<name>A0A1E5KU86_9ENTE</name>
<dbReference type="EMBL" id="MIEK01000052">
    <property type="protein sequence ID" value="OEH81318.1"/>
    <property type="molecule type" value="Genomic_DNA"/>
</dbReference>
<evidence type="ECO:0000313" key="3">
    <source>
        <dbReference type="Proteomes" id="UP000095256"/>
    </source>
</evidence>
<dbReference type="STRING" id="762845.BCR26_17015"/>
<evidence type="ECO:0000256" key="1">
    <source>
        <dbReference type="SAM" id="Phobius"/>
    </source>
</evidence>
<feature type="transmembrane region" description="Helical" evidence="1">
    <location>
        <begin position="311"/>
        <end position="335"/>
    </location>
</feature>
<feature type="transmembrane region" description="Helical" evidence="1">
    <location>
        <begin position="67"/>
        <end position="85"/>
    </location>
</feature>